<feature type="chain" id="PRO_5013033365" evidence="1">
    <location>
        <begin position="23"/>
        <end position="699"/>
    </location>
</feature>
<dbReference type="RefSeq" id="WP_094486711.1">
    <property type="nucleotide sequence ID" value="NZ_NOXX01000206.1"/>
</dbReference>
<dbReference type="Gene3D" id="3.30.1150.10">
    <property type="match status" value="1"/>
</dbReference>
<dbReference type="OrthoDB" id="9808260at2"/>
<evidence type="ECO:0000313" key="3">
    <source>
        <dbReference type="Proteomes" id="UP000216035"/>
    </source>
</evidence>
<keyword evidence="1" id="KW-0732">Signal</keyword>
<dbReference type="InterPro" id="IPR038636">
    <property type="entry name" value="Wzi_sf"/>
</dbReference>
<organism evidence="2 3">
    <name type="scientific">Flavobacterium aurantiibacter</name>
    <dbReference type="NCBI Taxonomy" id="2023067"/>
    <lineage>
        <taxon>Bacteria</taxon>
        <taxon>Pseudomonadati</taxon>
        <taxon>Bacteroidota</taxon>
        <taxon>Flavobacteriia</taxon>
        <taxon>Flavobacteriales</taxon>
        <taxon>Flavobacteriaceae</taxon>
        <taxon>Flavobacterium</taxon>
    </lineage>
</organism>
<accession>A0A255ZPA7</accession>
<keyword evidence="3" id="KW-1185">Reference proteome</keyword>
<protein>
    <submittedName>
        <fullName evidence="2">Gliding motility protein RemB</fullName>
    </submittedName>
</protein>
<sequence length="699" mass="80195">MRKYYSIVFITIFCLSFQFVTAQDRDRVPLFPSCENLELAEQKNCFNQTLQTFVSDNFQIPEAIKTAGYRGTVTVLFAVDTEGKAQFLFADAVYPELIQEAKRVIGMLPTLKPGVNNGKPAYQKFTYKIRIPLNEVTPEETKEGIDRSFRLDLQKKSNELDSIKSLPFNNPQFTSKLNIPFSHFYYSWFDKSLNQMGTNNHTGSKPYTYAEVSKYFDIQAATVAMKKDRKGWWGRKFWNENFFEFQGKDYWFTLNPFVDLRMGRTNDFDNNSTFQNTRGVQLQGGLGKAIVFTTSIYESQGRFAGFYNAYAESIAPSGGDPAIIPGVGIAKRFKTDSYDFPSAEAIITVTPSDFIDLQLGYGRNFLGDGYRSLLLSDGASPYPFIKVNTRFWKIKYTNTYLFLKDVRPEVTQERTYASKYMANHYLSWNVSNRLNLGFFESVVWTNSNGRGFDSNFINPIIFYRSVEFTSSARSGNAVLGLTAKYKFNNAVTGYGQFILDEFALGDIQEQNKSWRNKYGYQLGVKYFDAFKIKGLNLQAEYNRLRPYVYQHSDPLTNYGHNNQALGHQWGANLEELVLIGRYQKGRYFGEAKLNFGIRGLDFETDTDNFNYGGDPYKNYNTDRPFDTNVLVGQGNKTDLFIGELQAGYIVNPVTNLKAFAHLMVRNFSPETETLTVKSLQTTWFSLGIRADLFNMYFDY</sequence>
<comment type="caution">
    <text evidence="2">The sequence shown here is derived from an EMBL/GenBank/DDBJ whole genome shotgun (WGS) entry which is preliminary data.</text>
</comment>
<proteinExistence type="predicted"/>
<dbReference type="EMBL" id="NOXX01000206">
    <property type="protein sequence ID" value="OYQ43296.1"/>
    <property type="molecule type" value="Genomic_DNA"/>
</dbReference>
<evidence type="ECO:0000313" key="2">
    <source>
        <dbReference type="EMBL" id="OYQ43296.1"/>
    </source>
</evidence>
<dbReference type="Proteomes" id="UP000216035">
    <property type="component" value="Unassembled WGS sequence"/>
</dbReference>
<dbReference type="AlphaFoldDB" id="A0A255ZPA7"/>
<evidence type="ECO:0000256" key="1">
    <source>
        <dbReference type="SAM" id="SignalP"/>
    </source>
</evidence>
<name>A0A255ZPA7_9FLAO</name>
<feature type="signal peptide" evidence="1">
    <location>
        <begin position="1"/>
        <end position="22"/>
    </location>
</feature>
<gene>
    <name evidence="2" type="ORF">CHX27_10375</name>
</gene>
<dbReference type="Gene3D" id="2.40.160.130">
    <property type="entry name" value="Capsule assembly protein Wzi"/>
    <property type="match status" value="1"/>
</dbReference>
<reference evidence="2 3" key="1">
    <citation type="submission" date="2017-07" db="EMBL/GenBank/DDBJ databases">
        <title>Flavobacterium cyanobacteriorum sp. nov., isolated from cyanobacterial aggregates in a eutrophic lake.</title>
        <authorList>
            <person name="Cai H."/>
        </authorList>
    </citation>
    <scope>NUCLEOTIDE SEQUENCE [LARGE SCALE GENOMIC DNA]</scope>
    <source>
        <strain evidence="2 3">TH167</strain>
    </source>
</reference>